<dbReference type="Proteomes" id="UP001418637">
    <property type="component" value="Unassembled WGS sequence"/>
</dbReference>
<dbReference type="Gene3D" id="3.30.160.70">
    <property type="entry name" value="Methylated DNA-protein cysteine methyltransferase domain"/>
    <property type="match status" value="1"/>
</dbReference>
<evidence type="ECO:0000259" key="10">
    <source>
        <dbReference type="Pfam" id="PF02870"/>
    </source>
</evidence>
<comment type="caution">
    <text evidence="11">The sequence shown here is derived from an EMBL/GenBank/DDBJ whole genome shotgun (WGS) entry which is preliminary data.</text>
</comment>
<dbReference type="EC" id="2.1.1.63" evidence="8"/>
<gene>
    <name evidence="11" type="ORF">WJT86_10390</name>
</gene>
<dbReference type="CDD" id="cd06445">
    <property type="entry name" value="ATase"/>
    <property type="match status" value="1"/>
</dbReference>
<evidence type="ECO:0000259" key="9">
    <source>
        <dbReference type="Pfam" id="PF01035"/>
    </source>
</evidence>
<keyword evidence="3 8" id="KW-0489">Methyltransferase</keyword>
<keyword evidence="5 8" id="KW-0227">DNA damage</keyword>
<reference evidence="11 12" key="1">
    <citation type="submission" date="2024-04" db="EMBL/GenBank/DDBJ databases">
        <title>A novel species isolated from cricket.</title>
        <authorList>
            <person name="Wang H.-C."/>
        </authorList>
    </citation>
    <scope>NUCLEOTIDE SEQUENCE [LARGE SCALE GENOMIC DNA]</scope>
    <source>
        <strain evidence="11 12">WL0021</strain>
    </source>
</reference>
<dbReference type="InterPro" id="IPR014048">
    <property type="entry name" value="MethylDNA_cys_MeTrfase_DNA-bd"/>
</dbReference>
<protein>
    <recommendedName>
        <fullName evidence="8">Methylated-DNA--protein-cysteine methyltransferase</fullName>
        <ecNumber evidence="8">2.1.1.63</ecNumber>
    </recommendedName>
    <alternativeName>
        <fullName evidence="8">6-O-methylguanine-DNA methyltransferase</fullName>
        <shortName evidence="8">MGMT</shortName>
    </alternativeName>
    <alternativeName>
        <fullName evidence="8">O-6-methylguanine-DNA-alkyltransferase</fullName>
    </alternativeName>
</protein>
<proteinExistence type="inferred from homology"/>
<dbReference type="HAMAP" id="MF_00772">
    <property type="entry name" value="OGT"/>
    <property type="match status" value="1"/>
</dbReference>
<comment type="catalytic activity">
    <reaction evidence="7 8">
        <text>a 6-O-methyl-2'-deoxyguanosine in DNA + L-cysteinyl-[protein] = S-methyl-L-cysteinyl-[protein] + a 2'-deoxyguanosine in DNA</text>
        <dbReference type="Rhea" id="RHEA:24000"/>
        <dbReference type="Rhea" id="RHEA-COMP:10131"/>
        <dbReference type="Rhea" id="RHEA-COMP:10132"/>
        <dbReference type="Rhea" id="RHEA-COMP:11367"/>
        <dbReference type="Rhea" id="RHEA-COMP:11368"/>
        <dbReference type="ChEBI" id="CHEBI:29950"/>
        <dbReference type="ChEBI" id="CHEBI:82612"/>
        <dbReference type="ChEBI" id="CHEBI:85445"/>
        <dbReference type="ChEBI" id="CHEBI:85448"/>
        <dbReference type="EC" id="2.1.1.63"/>
    </reaction>
</comment>
<dbReference type="GO" id="GO:0003908">
    <property type="term" value="F:methylated-DNA-[protein]-cysteine S-methyltransferase activity"/>
    <property type="evidence" value="ECO:0007669"/>
    <property type="project" value="UniProtKB-EC"/>
</dbReference>
<name>A0ABV0BKJ6_9HYPH</name>
<evidence type="ECO:0000313" key="12">
    <source>
        <dbReference type="Proteomes" id="UP001418637"/>
    </source>
</evidence>
<evidence type="ECO:0000256" key="2">
    <source>
        <dbReference type="ARBA" id="ARBA00022490"/>
    </source>
</evidence>
<comment type="function">
    <text evidence="8">Involved in the cellular defense against the biological effects of O6-methylguanine (O6-MeG) and O4-methylthymine (O4-MeT) in DNA. Repairs the methylated nucleobase in DNA by stoichiometrically transferring the methyl group to a cysteine residue in the enzyme. This is a suicide reaction: the enzyme is irreversibly inactivated.</text>
</comment>
<sequence length="193" mass="22023">MFDNNDKSLSDFGFRTEESPIEPHILIHKFETLIGPMIVCATEQGICLLEFTNRRILLKQFSDLQRLLKSRIIIGENRYIRQVRKEITEYLDGNRQSFDVPLHMPGTEFRQLAWKALLKVPYGKTLSYLEQAENLGKPAAVRAVAAANGANRIAIIVPCHRLVAKDGSLVDYGGGLDRKRWLLEHERKYAKAS</sequence>
<dbReference type="InterPro" id="IPR023546">
    <property type="entry name" value="MGMT"/>
</dbReference>
<dbReference type="NCBIfam" id="TIGR00589">
    <property type="entry name" value="ogt"/>
    <property type="match status" value="1"/>
</dbReference>
<organism evidence="11 12">
    <name type="scientific">Hohaiivirga grylli</name>
    <dbReference type="NCBI Taxonomy" id="3133970"/>
    <lineage>
        <taxon>Bacteria</taxon>
        <taxon>Pseudomonadati</taxon>
        <taxon>Pseudomonadota</taxon>
        <taxon>Alphaproteobacteria</taxon>
        <taxon>Hyphomicrobiales</taxon>
        <taxon>Methylobacteriaceae</taxon>
        <taxon>Hohaiivirga</taxon>
    </lineage>
</organism>
<feature type="domain" description="Methylguanine DNA methyltransferase ribonuclease-like" evidence="10">
    <location>
        <begin position="28"/>
        <end position="103"/>
    </location>
</feature>
<comment type="catalytic activity">
    <reaction evidence="1 8">
        <text>a 4-O-methyl-thymidine in DNA + L-cysteinyl-[protein] = a thymidine in DNA + S-methyl-L-cysteinyl-[protein]</text>
        <dbReference type="Rhea" id="RHEA:53428"/>
        <dbReference type="Rhea" id="RHEA-COMP:10131"/>
        <dbReference type="Rhea" id="RHEA-COMP:10132"/>
        <dbReference type="Rhea" id="RHEA-COMP:13555"/>
        <dbReference type="Rhea" id="RHEA-COMP:13556"/>
        <dbReference type="ChEBI" id="CHEBI:29950"/>
        <dbReference type="ChEBI" id="CHEBI:82612"/>
        <dbReference type="ChEBI" id="CHEBI:137386"/>
        <dbReference type="ChEBI" id="CHEBI:137387"/>
        <dbReference type="EC" id="2.1.1.63"/>
    </reaction>
</comment>
<keyword evidence="6 8" id="KW-0234">DNA repair</keyword>
<comment type="miscellaneous">
    <text evidence="8">This enzyme catalyzes only one turnover and therefore is not strictly catalytic. According to one definition, an enzyme is a biocatalyst that acts repeatedly and over many reaction cycles.</text>
</comment>
<dbReference type="RefSeq" id="WP_346337492.1">
    <property type="nucleotide sequence ID" value="NZ_JBBYXI010000003.1"/>
</dbReference>
<dbReference type="PROSITE" id="PS00374">
    <property type="entry name" value="MGMT"/>
    <property type="match status" value="1"/>
</dbReference>
<dbReference type="Pfam" id="PF01035">
    <property type="entry name" value="DNA_binding_1"/>
    <property type="match status" value="1"/>
</dbReference>
<dbReference type="InterPro" id="IPR036631">
    <property type="entry name" value="MGMT_N_sf"/>
</dbReference>
<keyword evidence="4 8" id="KW-0808">Transferase</keyword>
<dbReference type="InterPro" id="IPR008332">
    <property type="entry name" value="MethylG_MeTrfase_N"/>
</dbReference>
<dbReference type="InterPro" id="IPR036217">
    <property type="entry name" value="MethylDNA_cys_MeTrfase_DNAb"/>
</dbReference>
<keyword evidence="2 8" id="KW-0963">Cytoplasm</keyword>
<accession>A0ABV0BKJ6</accession>
<comment type="subcellular location">
    <subcellularLocation>
        <location evidence="8">Cytoplasm</location>
    </subcellularLocation>
</comment>
<evidence type="ECO:0000256" key="4">
    <source>
        <dbReference type="ARBA" id="ARBA00022679"/>
    </source>
</evidence>
<evidence type="ECO:0000313" key="11">
    <source>
        <dbReference type="EMBL" id="MEN3931464.1"/>
    </source>
</evidence>
<keyword evidence="12" id="KW-1185">Reference proteome</keyword>
<evidence type="ECO:0000256" key="6">
    <source>
        <dbReference type="ARBA" id="ARBA00023204"/>
    </source>
</evidence>
<dbReference type="SUPFAM" id="SSF53155">
    <property type="entry name" value="Methylated DNA-protein cysteine methyltransferase domain"/>
    <property type="match status" value="1"/>
</dbReference>
<dbReference type="Gene3D" id="1.10.10.10">
    <property type="entry name" value="Winged helix-like DNA-binding domain superfamily/Winged helix DNA-binding domain"/>
    <property type="match status" value="1"/>
</dbReference>
<dbReference type="InterPro" id="IPR036388">
    <property type="entry name" value="WH-like_DNA-bd_sf"/>
</dbReference>
<dbReference type="EMBL" id="JBBYXI010000003">
    <property type="protein sequence ID" value="MEN3931464.1"/>
    <property type="molecule type" value="Genomic_DNA"/>
</dbReference>
<evidence type="ECO:0000256" key="3">
    <source>
        <dbReference type="ARBA" id="ARBA00022603"/>
    </source>
</evidence>
<dbReference type="PANTHER" id="PTHR10815:SF5">
    <property type="entry name" value="METHYLATED-DNA--PROTEIN-CYSTEINE METHYLTRANSFERASE"/>
    <property type="match status" value="1"/>
</dbReference>
<dbReference type="SUPFAM" id="SSF46767">
    <property type="entry name" value="Methylated DNA-protein cysteine methyltransferase, C-terminal domain"/>
    <property type="match status" value="1"/>
</dbReference>
<dbReference type="Pfam" id="PF02870">
    <property type="entry name" value="Methyltransf_1N"/>
    <property type="match status" value="1"/>
</dbReference>
<evidence type="ECO:0000256" key="7">
    <source>
        <dbReference type="ARBA" id="ARBA00049348"/>
    </source>
</evidence>
<evidence type="ECO:0000256" key="8">
    <source>
        <dbReference type="HAMAP-Rule" id="MF_00772"/>
    </source>
</evidence>
<comment type="similarity">
    <text evidence="8">Belongs to the MGMT family.</text>
</comment>
<dbReference type="GO" id="GO:0032259">
    <property type="term" value="P:methylation"/>
    <property type="evidence" value="ECO:0007669"/>
    <property type="project" value="UniProtKB-KW"/>
</dbReference>
<evidence type="ECO:0000256" key="5">
    <source>
        <dbReference type="ARBA" id="ARBA00022763"/>
    </source>
</evidence>
<dbReference type="PANTHER" id="PTHR10815">
    <property type="entry name" value="METHYLATED-DNA--PROTEIN-CYSTEINE METHYLTRANSFERASE"/>
    <property type="match status" value="1"/>
</dbReference>
<feature type="domain" description="Methylated-DNA-[protein]-cysteine S-methyltransferase DNA binding" evidence="9">
    <location>
        <begin position="108"/>
        <end position="187"/>
    </location>
</feature>
<dbReference type="InterPro" id="IPR001497">
    <property type="entry name" value="MethylDNA_cys_MeTrfase_AS"/>
</dbReference>
<evidence type="ECO:0000256" key="1">
    <source>
        <dbReference type="ARBA" id="ARBA00001286"/>
    </source>
</evidence>
<feature type="active site" description="Nucleophile; methyl group acceptor" evidence="8">
    <location>
        <position position="159"/>
    </location>
</feature>